<name>A0A0E9N0L3_9BACT</name>
<evidence type="ECO:0000259" key="3">
    <source>
        <dbReference type="Pfam" id="PF16344"/>
    </source>
</evidence>
<protein>
    <submittedName>
        <fullName evidence="4">Putative anti-sigma factor</fullName>
    </submittedName>
</protein>
<dbReference type="PIRSF" id="PIRSF018266">
    <property type="entry name" value="FecR"/>
    <property type="match status" value="1"/>
</dbReference>
<feature type="domain" description="FecR protein" evidence="2">
    <location>
        <begin position="182"/>
        <end position="269"/>
    </location>
</feature>
<dbReference type="InterPro" id="IPR032508">
    <property type="entry name" value="FecR_C"/>
</dbReference>
<dbReference type="Gene3D" id="3.55.50.30">
    <property type="match status" value="1"/>
</dbReference>
<dbReference type="EMBL" id="BBWV01000002">
    <property type="protein sequence ID" value="GAO43369.1"/>
    <property type="molecule type" value="Genomic_DNA"/>
</dbReference>
<reference evidence="4 5" key="1">
    <citation type="submission" date="2015-04" db="EMBL/GenBank/DDBJ databases">
        <title>Whole genome shotgun sequence of Flavihumibacter petaseus NBRC 106054.</title>
        <authorList>
            <person name="Miyazawa S."/>
            <person name="Hosoyama A."/>
            <person name="Hashimoto M."/>
            <person name="Noguchi M."/>
            <person name="Tsuchikane K."/>
            <person name="Ohji S."/>
            <person name="Yamazoe A."/>
            <person name="Ichikawa N."/>
            <person name="Kimura A."/>
            <person name="Fujita N."/>
        </authorList>
    </citation>
    <scope>NUCLEOTIDE SEQUENCE [LARGE SCALE GENOMIC DNA]</scope>
    <source>
        <strain evidence="4 5">NBRC 106054</strain>
    </source>
</reference>
<dbReference type="Pfam" id="PF16344">
    <property type="entry name" value="FecR_C"/>
    <property type="match status" value="1"/>
</dbReference>
<dbReference type="Proteomes" id="UP000033121">
    <property type="component" value="Unassembled WGS sequence"/>
</dbReference>
<dbReference type="InterPro" id="IPR012373">
    <property type="entry name" value="Ferrdict_sens_TM"/>
</dbReference>
<dbReference type="AlphaFoldDB" id="A0A0E9N0L3"/>
<dbReference type="PANTHER" id="PTHR30273">
    <property type="entry name" value="PERIPLASMIC SIGNAL SENSOR AND SIGMA FACTOR ACTIVATOR FECR-RELATED"/>
    <property type="match status" value="1"/>
</dbReference>
<evidence type="ECO:0000256" key="1">
    <source>
        <dbReference type="SAM" id="Phobius"/>
    </source>
</evidence>
<dbReference type="STRING" id="1220578.FPE01S_02_04740"/>
<dbReference type="OrthoDB" id="629393at2"/>
<gene>
    <name evidence="4" type="ORF">FPE01S_02_04740</name>
</gene>
<evidence type="ECO:0000313" key="4">
    <source>
        <dbReference type="EMBL" id="GAO43369.1"/>
    </source>
</evidence>
<dbReference type="Gene3D" id="2.60.120.1440">
    <property type="match status" value="1"/>
</dbReference>
<accession>A0A0E9N0L3</accession>
<dbReference type="GO" id="GO:0016989">
    <property type="term" value="F:sigma factor antagonist activity"/>
    <property type="evidence" value="ECO:0007669"/>
    <property type="project" value="TreeGrafter"/>
</dbReference>
<dbReference type="PANTHER" id="PTHR30273:SF2">
    <property type="entry name" value="PROTEIN FECR"/>
    <property type="match status" value="1"/>
</dbReference>
<keyword evidence="1" id="KW-0812">Transmembrane</keyword>
<proteinExistence type="predicted"/>
<comment type="caution">
    <text evidence="4">The sequence shown here is derived from an EMBL/GenBank/DDBJ whole genome shotgun (WGS) entry which is preliminary data.</text>
</comment>
<feature type="domain" description="Protein FecR C-terminal" evidence="3">
    <location>
        <begin position="312"/>
        <end position="378"/>
    </location>
</feature>
<organism evidence="4 5">
    <name type="scientific">Flavihumibacter petaseus NBRC 106054</name>
    <dbReference type="NCBI Taxonomy" id="1220578"/>
    <lineage>
        <taxon>Bacteria</taxon>
        <taxon>Pseudomonadati</taxon>
        <taxon>Bacteroidota</taxon>
        <taxon>Chitinophagia</taxon>
        <taxon>Chitinophagales</taxon>
        <taxon>Chitinophagaceae</taxon>
        <taxon>Flavihumibacter</taxon>
    </lineage>
</organism>
<dbReference type="InterPro" id="IPR006860">
    <property type="entry name" value="FecR"/>
</dbReference>
<evidence type="ECO:0000259" key="2">
    <source>
        <dbReference type="Pfam" id="PF04773"/>
    </source>
</evidence>
<dbReference type="RefSeq" id="WP_046369854.1">
    <property type="nucleotide sequence ID" value="NZ_BBWV01000002.1"/>
</dbReference>
<sequence length="380" mass="42709">MDFNQARDLLQRYRNGKCTPDETRLVETWYDQLVETGNLQFNQQDLERLLQEMEMRLQKEISVHNHFRIGNLWRWAAAASVILAIGTGVYIFYRQSGQVSVNNTEARSVPVNDIQPPASNRASITLANGQQVFLDEAGKGELAVQGNVSILRSANGEIVYQANDLKTETPRFNTLFNPRGSKAAAVILADGSRVWLNAGSSLTYPVAFYGSERKVSITGEAYFEVAKNSNMPFHVTRGAMTVRVLGTHFNVNAYDDETALKVTLLEGAVDVTLNDDLVRLRPGQQAVLTGNRTRILNGVDISEVMAWKDGMFIFKGADINSIMREVARWYNVDVEFEKEVKEKFYIKMDRNTNVSNVFRILETTGGVHFKVNGNKIMVKP</sequence>
<keyword evidence="1" id="KW-0472">Membrane</keyword>
<dbReference type="Pfam" id="PF04773">
    <property type="entry name" value="FecR"/>
    <property type="match status" value="1"/>
</dbReference>
<feature type="transmembrane region" description="Helical" evidence="1">
    <location>
        <begin position="72"/>
        <end position="93"/>
    </location>
</feature>
<evidence type="ECO:0000313" key="5">
    <source>
        <dbReference type="Proteomes" id="UP000033121"/>
    </source>
</evidence>
<keyword evidence="5" id="KW-1185">Reference proteome</keyword>
<keyword evidence="1" id="KW-1133">Transmembrane helix</keyword>